<dbReference type="EMBL" id="SHOE01000044">
    <property type="protein sequence ID" value="NKJ70611.1"/>
    <property type="molecule type" value="Genomic_DNA"/>
</dbReference>
<proteinExistence type="inferred from homology"/>
<gene>
    <name evidence="3" type="ORF">EX191_23115</name>
</gene>
<comment type="caution">
    <text evidence="3">The sequence shown here is derived from an EMBL/GenBank/DDBJ whole genome shotgun (WGS) entry which is preliminary data.</text>
</comment>
<evidence type="ECO:0000313" key="3">
    <source>
        <dbReference type="EMBL" id="NKJ70611.1"/>
    </source>
</evidence>
<dbReference type="PANTHER" id="PTHR23416:SF23">
    <property type="entry name" value="ACETYLTRANSFERASE C18B11.09C-RELATED"/>
    <property type="match status" value="1"/>
</dbReference>
<dbReference type="Gene3D" id="2.160.10.10">
    <property type="entry name" value="Hexapeptide repeat proteins"/>
    <property type="match status" value="1"/>
</dbReference>
<evidence type="ECO:0000256" key="1">
    <source>
        <dbReference type="ARBA" id="ARBA00007274"/>
    </source>
</evidence>
<keyword evidence="3" id="KW-0012">Acyltransferase</keyword>
<name>A0ABX1I544_9VIBR</name>
<dbReference type="InterPro" id="IPR011004">
    <property type="entry name" value="Trimer_LpxA-like_sf"/>
</dbReference>
<comment type="similarity">
    <text evidence="1">Belongs to the transferase hexapeptide repeat family.</text>
</comment>
<dbReference type="InterPro" id="IPR051159">
    <property type="entry name" value="Hexapeptide_acetyltransf"/>
</dbReference>
<reference evidence="3 4" key="1">
    <citation type="journal article" date="2019" name="Curr. Microbiol.">
        <title>Vibrio chemaguriensis sp. nov., from Sundarbans, Bay of Bengal.</title>
        <authorList>
            <person name="Ghosh A."/>
            <person name="Bhadury P."/>
        </authorList>
    </citation>
    <scope>NUCLEOTIDE SEQUENCE [LARGE SCALE GENOMIC DNA]</scope>
    <source>
        <strain evidence="3 4">Iso1</strain>
    </source>
</reference>
<dbReference type="GO" id="GO:0016746">
    <property type="term" value="F:acyltransferase activity"/>
    <property type="evidence" value="ECO:0007669"/>
    <property type="project" value="UniProtKB-KW"/>
</dbReference>
<dbReference type="Proteomes" id="UP000778757">
    <property type="component" value="Unassembled WGS sequence"/>
</dbReference>
<dbReference type="SUPFAM" id="SSF51161">
    <property type="entry name" value="Trimeric LpxA-like enzymes"/>
    <property type="match status" value="1"/>
</dbReference>
<keyword evidence="2" id="KW-0808">Transferase</keyword>
<dbReference type="RefSeq" id="WP_139059589.1">
    <property type="nucleotide sequence ID" value="NZ_SHOE01000044.1"/>
</dbReference>
<evidence type="ECO:0000256" key="2">
    <source>
        <dbReference type="ARBA" id="ARBA00022679"/>
    </source>
</evidence>
<evidence type="ECO:0000313" key="4">
    <source>
        <dbReference type="Proteomes" id="UP000778757"/>
    </source>
</evidence>
<dbReference type="PANTHER" id="PTHR23416">
    <property type="entry name" value="SIALIC ACID SYNTHASE-RELATED"/>
    <property type="match status" value="1"/>
</dbReference>
<dbReference type="CDD" id="cd04647">
    <property type="entry name" value="LbH_MAT_like"/>
    <property type="match status" value="1"/>
</dbReference>
<keyword evidence="4" id="KW-1185">Reference proteome</keyword>
<accession>A0ABX1I544</accession>
<protein>
    <submittedName>
        <fullName evidence="3">Acyltransferase</fullName>
    </submittedName>
</protein>
<sequence length="169" mass="18497">MKKRLNFLYSWFVWGVTFFFPDAPTIMRFRGWLYSFFMPSCGKNFQVASSVRILGLANLSVGENVFLATGVVINARERITLHDEVLIGINTLLVSSNHTKKNGSYRFGKPTGSPIIIGQGTWIAGNVVIGAGATIPHSSLIGANSYVNKKLTAVGLYAGSPVRLIKEEL</sequence>
<organism evidence="3 4">
    <name type="scientific">Vibrio chemaguriensis</name>
    <dbReference type="NCBI Taxonomy" id="2527672"/>
    <lineage>
        <taxon>Bacteria</taxon>
        <taxon>Pseudomonadati</taxon>
        <taxon>Pseudomonadota</taxon>
        <taxon>Gammaproteobacteria</taxon>
        <taxon>Vibrionales</taxon>
        <taxon>Vibrionaceae</taxon>
        <taxon>Vibrio</taxon>
    </lineage>
</organism>